<dbReference type="PRINTS" id="PR00455">
    <property type="entry name" value="HTHTETR"/>
</dbReference>
<keyword evidence="2 4" id="KW-0238">DNA-binding</keyword>
<dbReference type="InterPro" id="IPR041669">
    <property type="entry name" value="TetR_C_15"/>
</dbReference>
<evidence type="ECO:0000256" key="4">
    <source>
        <dbReference type="PROSITE-ProRule" id="PRU00335"/>
    </source>
</evidence>
<evidence type="ECO:0000256" key="3">
    <source>
        <dbReference type="ARBA" id="ARBA00023163"/>
    </source>
</evidence>
<sequence length="215" mass="23398">MSTRIAKHKPTMRKEPRQARSRATVQTIIQAGARVLSDEGWAGFTTNKVADLAGVSVGSLYQYFPDKLSLVSAIRQNHLDDCLNTLRKIKAKGLAPVQFLASVVQAMIQAHSVCPGLHRVLLDEAPSSEDYRNPNSGFEIEYLAFYADAVSTHRNRPPNKADYISALIISDAIDGVIHNAARRGLLGDPAIQSGLIRLISQYLDEGVGSRAGITC</sequence>
<proteinExistence type="predicted"/>
<comment type="caution">
    <text evidence="6">The sequence shown here is derived from an EMBL/GenBank/DDBJ whole genome shotgun (WGS) entry which is preliminary data.</text>
</comment>
<keyword evidence="1" id="KW-0805">Transcription regulation</keyword>
<dbReference type="PROSITE" id="PS50977">
    <property type="entry name" value="HTH_TETR_2"/>
    <property type="match status" value="1"/>
</dbReference>
<feature type="domain" description="HTH tetR-type" evidence="5">
    <location>
        <begin position="22"/>
        <end position="82"/>
    </location>
</feature>
<dbReference type="GO" id="GO:0003677">
    <property type="term" value="F:DNA binding"/>
    <property type="evidence" value="ECO:0007669"/>
    <property type="project" value="UniProtKB-KW"/>
</dbReference>
<feature type="DNA-binding region" description="H-T-H motif" evidence="4">
    <location>
        <begin position="45"/>
        <end position="64"/>
    </location>
</feature>
<dbReference type="InterPro" id="IPR009057">
    <property type="entry name" value="Homeodomain-like_sf"/>
</dbReference>
<dbReference type="RefSeq" id="WP_218027735.1">
    <property type="nucleotide sequence ID" value="NZ_FNTS01000002.1"/>
</dbReference>
<dbReference type="PANTHER" id="PTHR30055">
    <property type="entry name" value="HTH-TYPE TRANSCRIPTIONAL REGULATOR RUTR"/>
    <property type="match status" value="1"/>
</dbReference>
<dbReference type="SUPFAM" id="SSF46689">
    <property type="entry name" value="Homeodomain-like"/>
    <property type="match status" value="1"/>
</dbReference>
<keyword evidence="7" id="KW-1185">Reference proteome</keyword>
<evidence type="ECO:0000259" key="5">
    <source>
        <dbReference type="PROSITE" id="PS50977"/>
    </source>
</evidence>
<organism evidence="6 7">
    <name type="scientific">Pseudomonas costantinii</name>
    <dbReference type="NCBI Taxonomy" id="168469"/>
    <lineage>
        <taxon>Bacteria</taxon>
        <taxon>Pseudomonadati</taxon>
        <taxon>Pseudomonadota</taxon>
        <taxon>Gammaproteobacteria</taxon>
        <taxon>Pseudomonadales</taxon>
        <taxon>Pseudomonadaceae</taxon>
        <taxon>Pseudomonas</taxon>
    </lineage>
</organism>
<evidence type="ECO:0000256" key="1">
    <source>
        <dbReference type="ARBA" id="ARBA00023015"/>
    </source>
</evidence>
<evidence type="ECO:0000256" key="2">
    <source>
        <dbReference type="ARBA" id="ARBA00023125"/>
    </source>
</evidence>
<dbReference type="Gene3D" id="1.10.357.10">
    <property type="entry name" value="Tetracycline Repressor, domain 2"/>
    <property type="match status" value="1"/>
</dbReference>
<evidence type="ECO:0000313" key="6">
    <source>
        <dbReference type="EMBL" id="SED20523.1"/>
    </source>
</evidence>
<protein>
    <submittedName>
        <fullName evidence="6">DNA-binding transcriptional regulator, AcrR family</fullName>
    </submittedName>
</protein>
<dbReference type="PANTHER" id="PTHR30055:SF234">
    <property type="entry name" value="HTH-TYPE TRANSCRIPTIONAL REGULATOR BETI"/>
    <property type="match status" value="1"/>
</dbReference>
<evidence type="ECO:0000313" key="7">
    <source>
        <dbReference type="Proteomes" id="UP000182179"/>
    </source>
</evidence>
<name>A0A1H4YRV8_9PSED</name>
<dbReference type="InterPro" id="IPR001647">
    <property type="entry name" value="HTH_TetR"/>
</dbReference>
<dbReference type="InterPro" id="IPR050109">
    <property type="entry name" value="HTH-type_TetR-like_transc_reg"/>
</dbReference>
<dbReference type="Pfam" id="PF00440">
    <property type="entry name" value="TetR_N"/>
    <property type="match status" value="1"/>
</dbReference>
<reference evidence="6 7" key="1">
    <citation type="submission" date="2016-10" db="EMBL/GenBank/DDBJ databases">
        <authorList>
            <person name="Varghese N."/>
            <person name="Submissions S."/>
        </authorList>
    </citation>
    <scope>NUCLEOTIDE SEQUENCE [LARGE SCALE GENOMIC DNA]</scope>
    <source>
        <strain evidence="6 7">BS2773</strain>
    </source>
</reference>
<accession>A0A1H4YRV8</accession>
<dbReference type="EMBL" id="FNTS01000002">
    <property type="protein sequence ID" value="SED20523.1"/>
    <property type="molecule type" value="Genomic_DNA"/>
</dbReference>
<keyword evidence="3" id="KW-0804">Transcription</keyword>
<gene>
    <name evidence="6" type="ORF">SAMN04515675_0249</name>
</gene>
<dbReference type="Pfam" id="PF17918">
    <property type="entry name" value="TetR_C_15"/>
    <property type="match status" value="1"/>
</dbReference>
<dbReference type="Proteomes" id="UP000182179">
    <property type="component" value="Unassembled WGS sequence"/>
</dbReference>